<dbReference type="PANTHER" id="PTHR31009">
    <property type="entry name" value="S-ADENOSYL-L-METHIONINE:CARBOXYL METHYLTRANSFERASE FAMILY PROTEIN"/>
    <property type="match status" value="1"/>
</dbReference>
<dbReference type="Pfam" id="PF03492">
    <property type="entry name" value="Methyltransf_7"/>
    <property type="match status" value="1"/>
</dbReference>
<evidence type="ECO:0000256" key="3">
    <source>
        <dbReference type="ARBA" id="ARBA00022723"/>
    </source>
</evidence>
<dbReference type="Gene3D" id="1.10.1200.270">
    <property type="entry name" value="Methyltransferase, alpha-helical capping domain"/>
    <property type="match status" value="1"/>
</dbReference>
<proteinExistence type="predicted"/>
<keyword evidence="3" id="KW-0479">Metal-binding</keyword>
<reference evidence="5" key="1">
    <citation type="submission" date="2020-03" db="EMBL/GenBank/DDBJ databases">
        <title>A high-quality chromosome-level genome assembly of a woody plant with both climbing and erect habits, Rhamnella rubrinervis.</title>
        <authorList>
            <person name="Lu Z."/>
            <person name="Yang Y."/>
            <person name="Zhu X."/>
            <person name="Sun Y."/>
        </authorList>
    </citation>
    <scope>NUCLEOTIDE SEQUENCE</scope>
    <source>
        <strain evidence="5">BYM</strain>
        <tissue evidence="5">Leaf</tissue>
    </source>
</reference>
<dbReference type="SUPFAM" id="SSF53335">
    <property type="entry name" value="S-adenosyl-L-methionine-dependent methyltransferases"/>
    <property type="match status" value="1"/>
</dbReference>
<protein>
    <submittedName>
        <fullName evidence="5">Uncharacterized protein</fullName>
    </submittedName>
</protein>
<accession>A0A8K0DYX4</accession>
<keyword evidence="2" id="KW-0808">Transferase</keyword>
<evidence type="ECO:0000256" key="4">
    <source>
        <dbReference type="ARBA" id="ARBA00022842"/>
    </source>
</evidence>
<dbReference type="InterPro" id="IPR029063">
    <property type="entry name" value="SAM-dependent_MTases_sf"/>
</dbReference>
<dbReference type="GO" id="GO:0008168">
    <property type="term" value="F:methyltransferase activity"/>
    <property type="evidence" value="ECO:0007669"/>
    <property type="project" value="UniProtKB-KW"/>
</dbReference>
<comment type="caution">
    <text evidence="5">The sequence shown here is derived from an EMBL/GenBank/DDBJ whole genome shotgun (WGS) entry which is preliminary data.</text>
</comment>
<dbReference type="EMBL" id="VOIH02000009">
    <property type="protein sequence ID" value="KAF3437768.1"/>
    <property type="molecule type" value="Genomic_DNA"/>
</dbReference>
<sequence>MGLSEAYPMKGGDGPHSYAKNSTLQGHVIEVAKEVMKETIAEKLDMGAFNCSKTINIADLGCSVGPNAFAAVETIIEAVRSKYGSESLSSQIPQFQVFFNDHVSNDFNLLFTSLPRDKQYYAAGVPGSFYERLFPEASLHLVHSSNSLHWLSRVPEEVTNKNSPAWNKGRIDCANSGEEVIRAYKAQRERDMEKFLQLRAQEVVNGGLMLLNFGFNPNGTHPSQCVSNLYLDLIGSSLMDLARKGRISEEKVDSFNLPIYFMTPKEMEAAVERNGCFSIERMETLPSRPRGNGGNQSLDHQMAAHVRAAMEDTITQRFGEDIMDEFLDLYRKKVREIFIPFIAKSAGDKGDSLLVVLKRKY</sequence>
<gene>
    <name evidence="5" type="ORF">FNV43_RR20524</name>
</gene>
<dbReference type="GO" id="GO:0032259">
    <property type="term" value="P:methylation"/>
    <property type="evidence" value="ECO:0007669"/>
    <property type="project" value="UniProtKB-KW"/>
</dbReference>
<dbReference type="InterPro" id="IPR042086">
    <property type="entry name" value="MeTrfase_capping"/>
</dbReference>
<keyword evidence="6" id="KW-1185">Reference proteome</keyword>
<keyword evidence="4" id="KW-0460">Magnesium</keyword>
<dbReference type="GO" id="GO:0046872">
    <property type="term" value="F:metal ion binding"/>
    <property type="evidence" value="ECO:0007669"/>
    <property type="project" value="UniProtKB-KW"/>
</dbReference>
<evidence type="ECO:0000256" key="1">
    <source>
        <dbReference type="ARBA" id="ARBA00022603"/>
    </source>
</evidence>
<evidence type="ECO:0000313" key="6">
    <source>
        <dbReference type="Proteomes" id="UP000796880"/>
    </source>
</evidence>
<dbReference type="Proteomes" id="UP000796880">
    <property type="component" value="Unassembled WGS sequence"/>
</dbReference>
<dbReference type="Gene3D" id="3.40.50.150">
    <property type="entry name" value="Vaccinia Virus protein VP39"/>
    <property type="match status" value="1"/>
</dbReference>
<evidence type="ECO:0000256" key="2">
    <source>
        <dbReference type="ARBA" id="ARBA00022679"/>
    </source>
</evidence>
<organism evidence="5 6">
    <name type="scientific">Rhamnella rubrinervis</name>
    <dbReference type="NCBI Taxonomy" id="2594499"/>
    <lineage>
        <taxon>Eukaryota</taxon>
        <taxon>Viridiplantae</taxon>
        <taxon>Streptophyta</taxon>
        <taxon>Embryophyta</taxon>
        <taxon>Tracheophyta</taxon>
        <taxon>Spermatophyta</taxon>
        <taxon>Magnoliopsida</taxon>
        <taxon>eudicotyledons</taxon>
        <taxon>Gunneridae</taxon>
        <taxon>Pentapetalae</taxon>
        <taxon>rosids</taxon>
        <taxon>fabids</taxon>
        <taxon>Rosales</taxon>
        <taxon>Rhamnaceae</taxon>
        <taxon>rhamnoid group</taxon>
        <taxon>Rhamneae</taxon>
        <taxon>Rhamnella</taxon>
    </lineage>
</organism>
<keyword evidence="1" id="KW-0489">Methyltransferase</keyword>
<dbReference type="OrthoDB" id="1523883at2759"/>
<name>A0A8K0DYX4_9ROSA</name>
<evidence type="ECO:0000313" key="5">
    <source>
        <dbReference type="EMBL" id="KAF3437768.1"/>
    </source>
</evidence>
<dbReference type="AlphaFoldDB" id="A0A8K0DYX4"/>
<dbReference type="InterPro" id="IPR005299">
    <property type="entry name" value="MeTrfase_7"/>
</dbReference>